<dbReference type="CDD" id="cd00303">
    <property type="entry name" value="retropepsin_like"/>
    <property type="match status" value="1"/>
</dbReference>
<evidence type="ECO:0000313" key="3">
    <source>
        <dbReference type="Proteomes" id="UP001652700"/>
    </source>
</evidence>
<dbReference type="EnsemblMetazoa" id="XM_050641254.1">
    <property type="protein sequence ID" value="XP_050497211.1"/>
    <property type="gene ID" value="LOC126878502"/>
</dbReference>
<dbReference type="Proteomes" id="UP001652700">
    <property type="component" value="Unplaced"/>
</dbReference>
<dbReference type="InterPro" id="IPR021109">
    <property type="entry name" value="Peptidase_aspartic_dom_sf"/>
</dbReference>
<evidence type="ECO:0000313" key="2">
    <source>
        <dbReference type="EnsemblMetazoa" id="XP_050497211.1"/>
    </source>
</evidence>
<proteinExistence type="predicted"/>
<evidence type="ECO:0008006" key="4">
    <source>
        <dbReference type="Google" id="ProtNLM"/>
    </source>
</evidence>
<keyword evidence="3" id="KW-1185">Reference proteome</keyword>
<dbReference type="SUPFAM" id="SSF50630">
    <property type="entry name" value="Acid proteases"/>
    <property type="match status" value="1"/>
</dbReference>
<sequence>MIDTGSEITLVNRKLIEEVNLTNLIYKIPRVNLVGANKRTLATINEGIRVMVRLGKKMYALQCVIMPNMSHDMIVGVDELAEKHVVIDFKNNTMNLTEEKEEEQDKEQEKQNTDESGKEQTVEMNLATKQGQRRKGRKSQKKTKENETCGSSKEELSPEEENLRVSETKETWDSSKEETSSGEEEIKQKNESEKDMIERVAFEEEAYENEDAEYTIKVCEKSEEKDRRLIWEKGKDNIIADTLTQDEDTENKETITLQVGLIRVIQEEGV</sequence>
<feature type="compositionally biased region" description="Basic residues" evidence="1">
    <location>
        <begin position="131"/>
        <end position="141"/>
    </location>
</feature>
<feature type="region of interest" description="Disordered" evidence="1">
    <location>
        <begin position="96"/>
        <end position="195"/>
    </location>
</feature>
<name>A0ABM5JGZ5_DIAVI</name>
<dbReference type="Gene3D" id="2.40.70.10">
    <property type="entry name" value="Acid Proteases"/>
    <property type="match status" value="1"/>
</dbReference>
<reference evidence="2" key="1">
    <citation type="submission" date="2025-05" db="UniProtKB">
        <authorList>
            <consortium name="EnsemblMetazoa"/>
        </authorList>
    </citation>
    <scope>IDENTIFICATION</scope>
</reference>
<feature type="compositionally biased region" description="Basic and acidic residues" evidence="1">
    <location>
        <begin position="142"/>
        <end position="195"/>
    </location>
</feature>
<protein>
    <recommendedName>
        <fullName evidence="4">Peptidase A2 domain-containing protein</fullName>
    </recommendedName>
</protein>
<feature type="compositionally biased region" description="Basic and acidic residues" evidence="1">
    <location>
        <begin position="107"/>
        <end position="121"/>
    </location>
</feature>
<accession>A0ABM5JGZ5</accession>
<dbReference type="RefSeq" id="XP_050497211.1">
    <property type="nucleotide sequence ID" value="XM_050641254.1"/>
</dbReference>
<organism evidence="2 3">
    <name type="scientific">Diabrotica virgifera virgifera</name>
    <name type="common">western corn rootworm</name>
    <dbReference type="NCBI Taxonomy" id="50390"/>
    <lineage>
        <taxon>Eukaryota</taxon>
        <taxon>Metazoa</taxon>
        <taxon>Ecdysozoa</taxon>
        <taxon>Arthropoda</taxon>
        <taxon>Hexapoda</taxon>
        <taxon>Insecta</taxon>
        <taxon>Pterygota</taxon>
        <taxon>Neoptera</taxon>
        <taxon>Endopterygota</taxon>
        <taxon>Coleoptera</taxon>
        <taxon>Polyphaga</taxon>
        <taxon>Cucujiformia</taxon>
        <taxon>Chrysomeloidea</taxon>
        <taxon>Chrysomelidae</taxon>
        <taxon>Galerucinae</taxon>
        <taxon>Diabroticina</taxon>
        <taxon>Diabroticites</taxon>
        <taxon>Diabrotica</taxon>
    </lineage>
</organism>
<evidence type="ECO:0000256" key="1">
    <source>
        <dbReference type="SAM" id="MobiDB-lite"/>
    </source>
</evidence>
<dbReference type="GeneID" id="126878502"/>